<keyword evidence="1" id="KW-0472">Membrane</keyword>
<accession>F9WS47</accession>
<proteinExistence type="predicted"/>
<dbReference type="Proteomes" id="UP000009027">
    <property type="component" value="Unassembled WGS sequence"/>
</dbReference>
<feature type="signal peptide" evidence="2">
    <location>
        <begin position="1"/>
        <end position="16"/>
    </location>
</feature>
<keyword evidence="1" id="KW-0812">Transmembrane</keyword>
<keyword evidence="4" id="KW-1185">Reference proteome</keyword>
<dbReference type="VEuPathDB" id="TriTrypDB:TvY486_0031830"/>
<keyword evidence="2" id="KW-0732">Signal</keyword>
<evidence type="ECO:0000313" key="4">
    <source>
        <dbReference type="Proteomes" id="UP000009027"/>
    </source>
</evidence>
<evidence type="ECO:0000256" key="2">
    <source>
        <dbReference type="SAM" id="SignalP"/>
    </source>
</evidence>
<reference evidence="3 4" key="1">
    <citation type="journal article" date="2012" name="Proc. Natl. Acad. Sci. U.S.A.">
        <title>Antigenic diversity is generated by distinct evolutionary mechanisms in African trypanosome species.</title>
        <authorList>
            <person name="Jackson A.P."/>
            <person name="Berry A."/>
            <person name="Aslett M."/>
            <person name="Allison H.C."/>
            <person name="Burton P."/>
            <person name="Vavrova-Anderson J."/>
            <person name="Brown R."/>
            <person name="Browne H."/>
            <person name="Corton N."/>
            <person name="Hauser H."/>
            <person name="Gamble J."/>
            <person name="Gilderthorp R."/>
            <person name="Marcello L."/>
            <person name="McQuillan J."/>
            <person name="Otto T.D."/>
            <person name="Quail M.A."/>
            <person name="Sanders M.J."/>
            <person name="van Tonder A."/>
            <person name="Ginger M.L."/>
            <person name="Field M.C."/>
            <person name="Barry J.D."/>
            <person name="Hertz-Fowler C."/>
            <person name="Berriman M."/>
        </authorList>
    </citation>
    <scope>NUCLEOTIDE SEQUENCE</scope>
    <source>
        <strain evidence="3 4">Y486</strain>
    </source>
</reference>
<evidence type="ECO:0000313" key="3">
    <source>
        <dbReference type="EMBL" id="CCD20385.1"/>
    </source>
</evidence>
<evidence type="ECO:0000256" key="1">
    <source>
        <dbReference type="SAM" id="Phobius"/>
    </source>
</evidence>
<name>F9WS47_TRYVY</name>
<dbReference type="AlphaFoldDB" id="F9WS47"/>
<organism evidence="3 4">
    <name type="scientific">Trypanosoma vivax (strain Y486)</name>
    <dbReference type="NCBI Taxonomy" id="1055687"/>
    <lineage>
        <taxon>Eukaryota</taxon>
        <taxon>Discoba</taxon>
        <taxon>Euglenozoa</taxon>
        <taxon>Kinetoplastea</taxon>
        <taxon>Metakinetoplastina</taxon>
        <taxon>Trypanosomatida</taxon>
        <taxon>Trypanosomatidae</taxon>
        <taxon>Trypanosoma</taxon>
        <taxon>Duttonella</taxon>
    </lineage>
</organism>
<feature type="transmembrane region" description="Helical" evidence="1">
    <location>
        <begin position="84"/>
        <end position="105"/>
    </location>
</feature>
<keyword evidence="1" id="KW-1133">Transmembrane helix</keyword>
<gene>
    <name evidence="3" type="ORF">TvY486_0031830</name>
</gene>
<sequence>MMQALAFLVRASFLVAFFPLRFGAGVCAPRRLLEAQPSLRACVCLAFALAVFSQYQVERHFCGDRRQCAATRCKLRVLRARRNGVLLFCLSAGAELFAVAAFLSLCGECPIGFCLCACFRCALVIPLRCGEPFRQHACVRFVVWFQHDLFRFCFCHLHKNGAEFACCGRVRFVFLNDTVELVRECQNAGLCCVIRCPFRDQVDCDDASLRFVDLPRSAHYRLRRFAVVFPWSSVIVDGDQKAPAVDSMGGRIEGMVEQLFTHKSNPATASAYILATSTNAATATGSLTNFMKEDDGTAAGTAAGPGHCATQRVTVNTSADIARHFESALDDQEATIVN</sequence>
<feature type="chain" id="PRO_5003390791" evidence="2">
    <location>
        <begin position="17"/>
        <end position="338"/>
    </location>
</feature>
<protein>
    <submittedName>
        <fullName evidence="3">Uncharacterized protein</fullName>
    </submittedName>
</protein>
<dbReference type="EMBL" id="CAEX01005420">
    <property type="protein sequence ID" value="CCD20385.1"/>
    <property type="molecule type" value="Genomic_DNA"/>
</dbReference>